<dbReference type="SMART" id="SM00034">
    <property type="entry name" value="CLECT"/>
    <property type="match status" value="1"/>
</dbReference>
<name>A0AAE1DWV0_9GAST</name>
<protein>
    <recommendedName>
        <fullName evidence="2">C-type lectin domain-containing protein</fullName>
    </recommendedName>
</protein>
<feature type="signal peptide" evidence="1">
    <location>
        <begin position="1"/>
        <end position="28"/>
    </location>
</feature>
<keyword evidence="1" id="KW-0732">Signal</keyword>
<dbReference type="EMBL" id="JAWDGP010002092">
    <property type="protein sequence ID" value="KAK3785642.1"/>
    <property type="molecule type" value="Genomic_DNA"/>
</dbReference>
<dbReference type="AlphaFoldDB" id="A0AAE1DWV0"/>
<reference evidence="3" key="1">
    <citation type="journal article" date="2023" name="G3 (Bethesda)">
        <title>A reference genome for the long-term kleptoplast-retaining sea slug Elysia crispata morphotype clarki.</title>
        <authorList>
            <person name="Eastman K.E."/>
            <person name="Pendleton A.L."/>
            <person name="Shaikh M.A."/>
            <person name="Suttiyut T."/>
            <person name="Ogas R."/>
            <person name="Tomko P."/>
            <person name="Gavelis G."/>
            <person name="Widhalm J.R."/>
            <person name="Wisecaver J.H."/>
        </authorList>
    </citation>
    <scope>NUCLEOTIDE SEQUENCE</scope>
    <source>
        <strain evidence="3">ECLA1</strain>
    </source>
</reference>
<dbReference type="InterPro" id="IPR016186">
    <property type="entry name" value="C-type_lectin-like/link_sf"/>
</dbReference>
<gene>
    <name evidence="3" type="ORF">RRG08_023897</name>
</gene>
<keyword evidence="4" id="KW-1185">Reference proteome</keyword>
<evidence type="ECO:0000313" key="3">
    <source>
        <dbReference type="EMBL" id="KAK3785642.1"/>
    </source>
</evidence>
<dbReference type="InterPro" id="IPR050111">
    <property type="entry name" value="C-type_lectin/snaclec_domain"/>
</dbReference>
<feature type="non-terminal residue" evidence="3">
    <location>
        <position position="1"/>
    </location>
</feature>
<dbReference type="Pfam" id="PF00059">
    <property type="entry name" value="Lectin_C"/>
    <property type="match status" value="1"/>
</dbReference>
<dbReference type="InterPro" id="IPR016187">
    <property type="entry name" value="CTDL_fold"/>
</dbReference>
<evidence type="ECO:0000313" key="4">
    <source>
        <dbReference type="Proteomes" id="UP001283361"/>
    </source>
</evidence>
<organism evidence="3 4">
    <name type="scientific">Elysia crispata</name>
    <name type="common">lettuce slug</name>
    <dbReference type="NCBI Taxonomy" id="231223"/>
    <lineage>
        <taxon>Eukaryota</taxon>
        <taxon>Metazoa</taxon>
        <taxon>Spiralia</taxon>
        <taxon>Lophotrochozoa</taxon>
        <taxon>Mollusca</taxon>
        <taxon>Gastropoda</taxon>
        <taxon>Heterobranchia</taxon>
        <taxon>Euthyneura</taxon>
        <taxon>Panpulmonata</taxon>
        <taxon>Sacoglossa</taxon>
        <taxon>Placobranchoidea</taxon>
        <taxon>Plakobranchidae</taxon>
        <taxon>Elysia</taxon>
    </lineage>
</organism>
<proteinExistence type="predicted"/>
<dbReference type="InterPro" id="IPR001304">
    <property type="entry name" value="C-type_lectin-like"/>
</dbReference>
<evidence type="ECO:0000259" key="2">
    <source>
        <dbReference type="PROSITE" id="PS50041"/>
    </source>
</evidence>
<feature type="domain" description="C-type lectin" evidence="2">
    <location>
        <begin position="39"/>
        <end position="157"/>
    </location>
</feature>
<accession>A0AAE1DWV0</accession>
<dbReference type="CDD" id="cd00037">
    <property type="entry name" value="CLECT"/>
    <property type="match status" value="1"/>
</dbReference>
<dbReference type="Proteomes" id="UP001283361">
    <property type="component" value="Unassembled WGS sequence"/>
</dbReference>
<evidence type="ECO:0000256" key="1">
    <source>
        <dbReference type="SAM" id="SignalP"/>
    </source>
</evidence>
<dbReference type="PANTHER" id="PTHR22803">
    <property type="entry name" value="MANNOSE, PHOSPHOLIPASE, LECTIN RECEPTOR RELATED"/>
    <property type="match status" value="1"/>
</dbReference>
<dbReference type="Gene3D" id="3.10.100.10">
    <property type="entry name" value="Mannose-Binding Protein A, subunit A"/>
    <property type="match status" value="1"/>
</dbReference>
<comment type="caution">
    <text evidence="3">The sequence shown here is derived from an EMBL/GenBank/DDBJ whole genome shotgun (WGS) entry which is preliminary data.</text>
</comment>
<dbReference type="PROSITE" id="PS50041">
    <property type="entry name" value="C_TYPE_LECTIN_2"/>
    <property type="match status" value="1"/>
</dbReference>
<feature type="chain" id="PRO_5042012190" description="C-type lectin domain-containing protein" evidence="1">
    <location>
        <begin position="29"/>
        <end position="214"/>
    </location>
</feature>
<sequence>MKAHHKFKLSLTRGIAFFLPLLLEIADCQCPTSWRKNPYTGRCLKFYNSEKTWQDARAICKASGADLVKILSSDENQFVADIARGNKRGGFFIGLHKDEFDGIFYWLDDTTQARFTSWAAGEPKSFPNKPSCVETSFQRGYNWTAADCLSVSKFLCERFPICGNNTYGDSCNKSCPAKCEGSNNTCNHINGSCTSGCLAGYRGERCDKVCDNDT</sequence>
<dbReference type="SUPFAM" id="SSF56436">
    <property type="entry name" value="C-type lectin-like"/>
    <property type="match status" value="1"/>
</dbReference>